<sequence length="157" mass="19053">MILFECDSDGELIKKLLPDITKKEMEHKYGKGNILKWIFQMNNSIGMVDKDYIRSRYREMEEVEVNEYFKYSVFKTSNNNYVIELDPKLEGWILRVSRLENVDIKEFGFSRDENEFHRKTMIRIDKFKQLLDVLLSSKHLLCLKELFQKYYFEIQVK</sequence>
<dbReference type="EMBL" id="BARU01019662">
    <property type="protein sequence ID" value="GAH55352.1"/>
    <property type="molecule type" value="Genomic_DNA"/>
</dbReference>
<gene>
    <name evidence="1" type="ORF">S03H2_32359</name>
</gene>
<organism evidence="1">
    <name type="scientific">marine sediment metagenome</name>
    <dbReference type="NCBI Taxonomy" id="412755"/>
    <lineage>
        <taxon>unclassified sequences</taxon>
        <taxon>metagenomes</taxon>
        <taxon>ecological metagenomes</taxon>
    </lineage>
</organism>
<accession>X1GDQ1</accession>
<comment type="caution">
    <text evidence="1">The sequence shown here is derived from an EMBL/GenBank/DDBJ whole genome shotgun (WGS) entry which is preliminary data.</text>
</comment>
<protein>
    <submittedName>
        <fullName evidence="1">Uncharacterized protein</fullName>
    </submittedName>
</protein>
<evidence type="ECO:0000313" key="1">
    <source>
        <dbReference type="EMBL" id="GAH55352.1"/>
    </source>
</evidence>
<proteinExistence type="predicted"/>
<dbReference type="AlphaFoldDB" id="X1GDQ1"/>
<reference evidence="1" key="1">
    <citation type="journal article" date="2014" name="Front. Microbiol.">
        <title>High frequency of phylogenetically diverse reductive dehalogenase-homologous genes in deep subseafloor sedimentary metagenomes.</title>
        <authorList>
            <person name="Kawai M."/>
            <person name="Futagami T."/>
            <person name="Toyoda A."/>
            <person name="Takaki Y."/>
            <person name="Nishi S."/>
            <person name="Hori S."/>
            <person name="Arai W."/>
            <person name="Tsubouchi T."/>
            <person name="Morono Y."/>
            <person name="Uchiyama I."/>
            <person name="Ito T."/>
            <person name="Fujiyama A."/>
            <person name="Inagaki F."/>
            <person name="Takami H."/>
        </authorList>
    </citation>
    <scope>NUCLEOTIDE SEQUENCE</scope>
    <source>
        <strain evidence="1">Expedition CK06-06</strain>
    </source>
</reference>
<name>X1GDQ1_9ZZZZ</name>